<evidence type="ECO:0000313" key="2">
    <source>
        <dbReference type="Proteomes" id="UP000197446"/>
    </source>
</evidence>
<dbReference type="AlphaFoldDB" id="A0A254NB71"/>
<accession>A0A254NB71</accession>
<comment type="caution">
    <text evidence="1">The sequence shown here is derived from an EMBL/GenBank/DDBJ whole genome shotgun (WGS) entry which is preliminary data.</text>
</comment>
<dbReference type="RefSeq" id="WP_088484923.1">
    <property type="nucleotide sequence ID" value="NZ_NISI01000009.1"/>
</dbReference>
<dbReference type="Proteomes" id="UP000197446">
    <property type="component" value="Unassembled WGS sequence"/>
</dbReference>
<keyword evidence="2" id="KW-1185">Reference proteome</keyword>
<protein>
    <submittedName>
        <fullName evidence="1">Uncharacterized protein</fullName>
    </submittedName>
</protein>
<sequence length="106" mass="11525">MSTIIARQIAQVFQSTDAWTHTTPADAASGTSATTWAPVLAELTRLAPASAPRSERLSAHTQVVAELRRIRDQIPTVRKLGPTERLAFGNWLQVLLNSHEAQLAAI</sequence>
<evidence type="ECO:0000313" key="1">
    <source>
        <dbReference type="EMBL" id="OWR02403.1"/>
    </source>
</evidence>
<proteinExistence type="predicted"/>
<organism evidence="1 2">
    <name type="scientific">Roseateles puraquae</name>
    <dbReference type="NCBI Taxonomy" id="431059"/>
    <lineage>
        <taxon>Bacteria</taxon>
        <taxon>Pseudomonadati</taxon>
        <taxon>Pseudomonadota</taxon>
        <taxon>Betaproteobacteria</taxon>
        <taxon>Burkholderiales</taxon>
        <taxon>Sphaerotilaceae</taxon>
        <taxon>Roseateles</taxon>
    </lineage>
</organism>
<gene>
    <name evidence="1" type="ORF">CDO81_19635</name>
</gene>
<name>A0A254NB71_9BURK</name>
<reference evidence="1 2" key="1">
    <citation type="journal article" date="2007" name="Int. J. Syst. Evol. Microbiol.">
        <title>Description of Pelomonas aquatica sp. nov. and Pelomonas puraquae sp. nov., isolated from industrial and haemodialysis water.</title>
        <authorList>
            <person name="Gomila M."/>
            <person name="Bowien B."/>
            <person name="Falsen E."/>
            <person name="Moore E.R."/>
            <person name="Lalucat J."/>
        </authorList>
    </citation>
    <scope>NUCLEOTIDE SEQUENCE [LARGE SCALE GENOMIC DNA]</scope>
    <source>
        <strain evidence="1 2">CCUG 52769</strain>
    </source>
</reference>
<dbReference type="EMBL" id="NISI01000009">
    <property type="protein sequence ID" value="OWR02403.1"/>
    <property type="molecule type" value="Genomic_DNA"/>
</dbReference>